<comment type="caution">
    <text evidence="2">The sequence shown here is derived from an EMBL/GenBank/DDBJ whole genome shotgun (WGS) entry which is preliminary data.</text>
</comment>
<dbReference type="Gene3D" id="2.60.120.620">
    <property type="entry name" value="q2cbj1_9rhob like domain"/>
    <property type="match status" value="1"/>
</dbReference>
<evidence type="ECO:0000313" key="3">
    <source>
        <dbReference type="Proteomes" id="UP001431209"/>
    </source>
</evidence>
<dbReference type="InterPro" id="IPR044862">
    <property type="entry name" value="Pro_4_hyd_alph_FE2OG_OXY"/>
</dbReference>
<organism evidence="2 3">
    <name type="scientific">Acrasis kona</name>
    <dbReference type="NCBI Taxonomy" id="1008807"/>
    <lineage>
        <taxon>Eukaryota</taxon>
        <taxon>Discoba</taxon>
        <taxon>Heterolobosea</taxon>
        <taxon>Tetramitia</taxon>
        <taxon>Eutetramitia</taxon>
        <taxon>Acrasidae</taxon>
        <taxon>Acrasis</taxon>
    </lineage>
</organism>
<evidence type="ECO:0000259" key="1">
    <source>
        <dbReference type="PROSITE" id="PS50181"/>
    </source>
</evidence>
<dbReference type="SUPFAM" id="SSF53067">
    <property type="entry name" value="Actin-like ATPase domain"/>
    <property type="match status" value="1"/>
</dbReference>
<reference evidence="2 3" key="1">
    <citation type="submission" date="2024-03" db="EMBL/GenBank/DDBJ databases">
        <title>The Acrasis kona genome and developmental transcriptomes reveal deep origins of eukaryotic multicellular pathways.</title>
        <authorList>
            <person name="Sheikh S."/>
            <person name="Fu C.-J."/>
            <person name="Brown M.W."/>
            <person name="Baldauf S.L."/>
        </authorList>
    </citation>
    <scope>NUCLEOTIDE SEQUENCE [LARGE SCALE GENOMIC DNA]</scope>
    <source>
        <strain evidence="2 3">ATCC MYA-3509</strain>
    </source>
</reference>
<protein>
    <submittedName>
        <fullName evidence="2">Actin</fullName>
    </submittedName>
</protein>
<dbReference type="PROSITE" id="PS50181">
    <property type="entry name" value="FBOX"/>
    <property type="match status" value="1"/>
</dbReference>
<dbReference type="PANTHER" id="PTHR11937">
    <property type="entry name" value="ACTIN"/>
    <property type="match status" value="1"/>
</dbReference>
<dbReference type="Gene3D" id="1.20.1280.50">
    <property type="match status" value="1"/>
</dbReference>
<keyword evidence="3" id="KW-1185">Reference proteome</keyword>
<dbReference type="SUPFAM" id="SSF81383">
    <property type="entry name" value="F-box domain"/>
    <property type="match status" value="1"/>
</dbReference>
<name>A0AAW2ZG70_9EUKA</name>
<dbReference type="Pfam" id="PF00022">
    <property type="entry name" value="Actin"/>
    <property type="match status" value="1"/>
</dbReference>
<dbReference type="InterPro" id="IPR043129">
    <property type="entry name" value="ATPase_NBD"/>
</dbReference>
<dbReference type="InterPro" id="IPR001810">
    <property type="entry name" value="F-box_dom"/>
</dbReference>
<dbReference type="Proteomes" id="UP001431209">
    <property type="component" value="Unassembled WGS sequence"/>
</dbReference>
<evidence type="ECO:0000313" key="2">
    <source>
        <dbReference type="EMBL" id="KAL0488435.1"/>
    </source>
</evidence>
<dbReference type="Pfam" id="PF13640">
    <property type="entry name" value="2OG-FeII_Oxy_3"/>
    <property type="match status" value="1"/>
</dbReference>
<dbReference type="EMBL" id="JAOPGA020001438">
    <property type="protein sequence ID" value="KAL0488435.1"/>
    <property type="molecule type" value="Genomic_DNA"/>
</dbReference>
<proteinExistence type="predicted"/>
<feature type="domain" description="F-box" evidence="1">
    <location>
        <begin position="152"/>
        <end position="198"/>
    </location>
</feature>
<accession>A0AAW2ZG70</accession>
<gene>
    <name evidence="2" type="ORF">AKO1_015586</name>
</gene>
<dbReference type="InterPro" id="IPR036047">
    <property type="entry name" value="F-box-like_dom_sf"/>
</dbReference>
<sequence length="516" mass="58961">MDNHVIKNDDERSIFTVIIYLNDDYTGGGTAFYDRSTDCQLPFINQSQQGSSVVVTPKAGNVLIFNHDVLHEGLEVTQGIKYIMRCEIMFKRVTNSGSILNNKSLQSLLQSVKLYEQSNVLESDGSLNESTIIYLKALGLQVNYSPSVDVFENHIESLSNEILMIIFDYLGHEALEACSRVCKRWNYFALESSLWEKLYNMHHYPPPVSVNINKYNKLLSVEKHQEHRRIHEYEVEVDLIGAETYEYDDSRGAKFRLRMRFRHDLLRRLCILMGRYGIECTHDRRFYGLIACECEVFEYDRHLICNKVDMAILGSKIKTGLFVYVGGYSVTVVAVVNGAQIKSSRIRSEIGPSFFCDLIECSRFYHYPIILKKLFYVSLDYDKESKEFESLPPHELELEGNVAVIPALDCIKGPESLFKQVSGTTENNLQRVVIPKMIRNCLKKVKKNILKKVVGNVVVAGGGSQLSGFPERLQKEIAILMPTIDVVVVADPEREQFVWRGASKYAADLARKQKNK</sequence>
<dbReference type="Pfam" id="PF12937">
    <property type="entry name" value="F-box-like"/>
    <property type="match status" value="1"/>
</dbReference>
<dbReference type="Gene3D" id="3.30.420.40">
    <property type="match status" value="1"/>
</dbReference>
<dbReference type="AlphaFoldDB" id="A0AAW2ZG70"/>
<dbReference type="InterPro" id="IPR004000">
    <property type="entry name" value="Actin"/>
</dbReference>